<gene>
    <name evidence="2" type="ORF">NAPIS_ORF02421</name>
</gene>
<dbReference type="AlphaFoldDB" id="T0MG55"/>
<name>T0MG55_9MICR</name>
<dbReference type="HOGENOM" id="CLU_1797020_0_0_1"/>
<feature type="chain" id="PRO_5004580922" evidence="1">
    <location>
        <begin position="22"/>
        <end position="144"/>
    </location>
</feature>
<sequence>MNIIIKLILVLYIIICSNLESNKINPVKIVSVLYKTNKDVSMIKNSDNDKSVVNLFNKNESSIISNRLENNSCSDLKFITLNDLSTKTNENQSNPISSINLSNPPFSIDYIDNVTLKLIASSDNPDTTKNQLKNTNLKKLILNI</sequence>
<evidence type="ECO:0000256" key="1">
    <source>
        <dbReference type="SAM" id="SignalP"/>
    </source>
</evidence>
<feature type="signal peptide" evidence="1">
    <location>
        <begin position="1"/>
        <end position="21"/>
    </location>
</feature>
<keyword evidence="3" id="KW-1185">Reference proteome</keyword>
<dbReference type="VEuPathDB" id="MicrosporidiaDB:NAPIS_ORF02421"/>
<evidence type="ECO:0000313" key="2">
    <source>
        <dbReference type="EMBL" id="EQB60005.1"/>
    </source>
</evidence>
<evidence type="ECO:0000313" key="3">
    <source>
        <dbReference type="Proteomes" id="UP000053780"/>
    </source>
</evidence>
<dbReference type="Proteomes" id="UP000053780">
    <property type="component" value="Unassembled WGS sequence"/>
</dbReference>
<dbReference type="EMBL" id="KE647339">
    <property type="protein sequence ID" value="EQB60005.1"/>
    <property type="molecule type" value="Genomic_DNA"/>
</dbReference>
<accession>T0MG55</accession>
<proteinExistence type="predicted"/>
<keyword evidence="1" id="KW-0732">Signal</keyword>
<reference evidence="2 3" key="1">
    <citation type="journal article" date="2013" name="BMC Genomics">
        <title>Genome sequencing and comparative genomics of honey bee microsporidia, Nosema apis reveal novel insights into host-parasite interactions.</title>
        <authorList>
            <person name="Chen Yp."/>
            <person name="Pettis J.S."/>
            <person name="Zhao Y."/>
            <person name="Liu X."/>
            <person name="Tallon L.J."/>
            <person name="Sadzewicz L.D."/>
            <person name="Li R."/>
            <person name="Zheng H."/>
            <person name="Huang S."/>
            <person name="Zhang X."/>
            <person name="Hamilton M.C."/>
            <person name="Pernal S.F."/>
            <person name="Melathopoulos A.P."/>
            <person name="Yan X."/>
            <person name="Evans J.D."/>
        </authorList>
    </citation>
    <scope>NUCLEOTIDE SEQUENCE [LARGE SCALE GENOMIC DNA]</scope>
    <source>
        <strain evidence="2 3">BRL 01</strain>
    </source>
</reference>
<organism evidence="2 3">
    <name type="scientific">Vairimorpha apis BRL 01</name>
    <dbReference type="NCBI Taxonomy" id="1037528"/>
    <lineage>
        <taxon>Eukaryota</taxon>
        <taxon>Fungi</taxon>
        <taxon>Fungi incertae sedis</taxon>
        <taxon>Microsporidia</taxon>
        <taxon>Nosematidae</taxon>
        <taxon>Vairimorpha</taxon>
    </lineage>
</organism>
<protein>
    <submittedName>
        <fullName evidence="2">Uncharacterized protein</fullName>
    </submittedName>
</protein>